<feature type="compositionally biased region" description="Acidic residues" evidence="5">
    <location>
        <begin position="219"/>
        <end position="233"/>
    </location>
</feature>
<dbReference type="PROSITE" id="PS51360">
    <property type="entry name" value="PLUS3"/>
    <property type="match status" value="1"/>
</dbReference>
<dbReference type="Proteomes" id="UP001345013">
    <property type="component" value="Unassembled WGS sequence"/>
</dbReference>
<evidence type="ECO:0000259" key="6">
    <source>
        <dbReference type="PROSITE" id="PS51360"/>
    </source>
</evidence>
<protein>
    <submittedName>
        <fullName evidence="7">RNA polymerase-associated protein rtf1</fullName>
    </submittedName>
</protein>
<evidence type="ECO:0000313" key="7">
    <source>
        <dbReference type="EMBL" id="KAK5094181.1"/>
    </source>
</evidence>
<dbReference type="EMBL" id="JAVRRG010000036">
    <property type="protein sequence ID" value="KAK5094181.1"/>
    <property type="molecule type" value="Genomic_DNA"/>
</dbReference>
<feature type="compositionally biased region" description="Basic residues" evidence="5">
    <location>
        <begin position="48"/>
        <end position="60"/>
    </location>
</feature>
<sequence>MADLDAELLALAGGDSSGDESPVSPRRRKSSSPAASLKEDTPPPSRKPAARKAVKARRRKDYSDDEDGMSASEASASASMSQSESEAEFEPSDDKPMFPYERLYHSAADKAEIDAKPEIEREAILAERNEALEKREQDVTLRRLLQTRAKEEAKHAKKRKASAADLDEKDQRKSSRQRTKVGGENKSAMAAYRKQREEKALQAEQRRSGAPAPKKDPLLDDYSDADAEGESDDDRDRGYKDGSRRRRQRTPTPTRDDPPAELNDIQRVRIGRENFAQVAYTPGFEEALTNCYARVCLGPGKMGGNEYRLCSIKGFQEGRPYAIEGPNRKQMLVNKYIVAAYGKATKPWSFLECSNSKFTEDEWRRYRATMANEDGRIPTRGQIVKKLEDINKLINHRFTDFEISQKLKQQNAIVDQVNRTSERRSIKEKIMDAEEKGDDEAIKELEDKLMNLVPMKLAMGTSLNAGTTAKANTEADRLAELNRHNQRQMTENIQKAAMLKRRQYKKAQAQTQGLSSVGEKDKLAVPGASQTKSLEDDLFGSASDISRAGTPVNGASRAGTPLASKLGNGANISRSGTPLSMRAGGEKKGLPVIKKTKRDDEVLAGMDLGIDIDI</sequence>
<keyword evidence="3" id="KW-0804">Transcription</keyword>
<organism evidence="7 8">
    <name type="scientific">Lithohypha guttulata</name>
    <dbReference type="NCBI Taxonomy" id="1690604"/>
    <lineage>
        <taxon>Eukaryota</taxon>
        <taxon>Fungi</taxon>
        <taxon>Dikarya</taxon>
        <taxon>Ascomycota</taxon>
        <taxon>Pezizomycotina</taxon>
        <taxon>Eurotiomycetes</taxon>
        <taxon>Chaetothyriomycetidae</taxon>
        <taxon>Chaetothyriales</taxon>
        <taxon>Trichomeriaceae</taxon>
        <taxon>Lithohypha</taxon>
    </lineage>
</organism>
<feature type="region of interest" description="Disordered" evidence="5">
    <location>
        <begin position="505"/>
        <end position="591"/>
    </location>
</feature>
<dbReference type="PANTHER" id="PTHR13115">
    <property type="entry name" value="RNA POLYMERASE-ASSOCIATED PROTEIN RTF1 HOMOLOG"/>
    <property type="match status" value="1"/>
</dbReference>
<dbReference type="InterPro" id="IPR036128">
    <property type="entry name" value="Plus3-like_sf"/>
</dbReference>
<feature type="compositionally biased region" description="Low complexity" evidence="5">
    <location>
        <begin position="69"/>
        <end position="84"/>
    </location>
</feature>
<keyword evidence="4" id="KW-0539">Nucleus</keyword>
<evidence type="ECO:0000256" key="2">
    <source>
        <dbReference type="ARBA" id="ARBA00023015"/>
    </source>
</evidence>
<gene>
    <name evidence="7" type="primary">RTF1</name>
    <name evidence="7" type="ORF">LTR24_003786</name>
</gene>
<feature type="compositionally biased region" description="Basic and acidic residues" evidence="5">
    <location>
        <begin position="92"/>
        <end position="101"/>
    </location>
</feature>
<dbReference type="Gene3D" id="3.90.70.200">
    <property type="entry name" value="Plus-3 domain"/>
    <property type="match status" value="1"/>
</dbReference>
<dbReference type="SUPFAM" id="SSF159042">
    <property type="entry name" value="Plus3-like"/>
    <property type="match status" value="1"/>
</dbReference>
<evidence type="ECO:0000256" key="3">
    <source>
        <dbReference type="ARBA" id="ARBA00023163"/>
    </source>
</evidence>
<proteinExistence type="predicted"/>
<dbReference type="SMART" id="SM00719">
    <property type="entry name" value="Plus3"/>
    <property type="match status" value="1"/>
</dbReference>
<reference evidence="7 8" key="1">
    <citation type="submission" date="2023-08" db="EMBL/GenBank/DDBJ databases">
        <title>Black Yeasts Isolated from many extreme environments.</title>
        <authorList>
            <person name="Coleine C."/>
            <person name="Stajich J.E."/>
            <person name="Selbmann L."/>
        </authorList>
    </citation>
    <scope>NUCLEOTIDE SEQUENCE [LARGE SCALE GENOMIC DNA]</scope>
    <source>
        <strain evidence="7 8">CCFEE 5885</strain>
    </source>
</reference>
<evidence type="ECO:0000313" key="8">
    <source>
        <dbReference type="Proteomes" id="UP001345013"/>
    </source>
</evidence>
<evidence type="ECO:0000256" key="1">
    <source>
        <dbReference type="ARBA" id="ARBA00004123"/>
    </source>
</evidence>
<accession>A0ABR0KEF3</accession>
<name>A0ABR0KEF3_9EURO</name>
<dbReference type="PANTHER" id="PTHR13115:SF8">
    <property type="entry name" value="RNA POLYMERASE-ASSOCIATED PROTEIN RTF1 HOMOLOG"/>
    <property type="match status" value="1"/>
</dbReference>
<feature type="compositionally biased region" description="Basic and acidic residues" evidence="5">
    <location>
        <begin position="254"/>
        <end position="265"/>
    </location>
</feature>
<feature type="compositionally biased region" description="Low complexity" evidence="5">
    <location>
        <begin position="7"/>
        <end position="24"/>
    </location>
</feature>
<dbReference type="InterPro" id="IPR004343">
    <property type="entry name" value="Plus-3_dom"/>
</dbReference>
<evidence type="ECO:0000256" key="5">
    <source>
        <dbReference type="SAM" id="MobiDB-lite"/>
    </source>
</evidence>
<feature type="domain" description="Plus3" evidence="6">
    <location>
        <begin position="259"/>
        <end position="395"/>
    </location>
</feature>
<comment type="caution">
    <text evidence="7">The sequence shown here is derived from an EMBL/GenBank/DDBJ whole genome shotgun (WGS) entry which is preliminary data.</text>
</comment>
<feature type="region of interest" description="Disordered" evidence="5">
    <location>
        <begin position="150"/>
        <end position="265"/>
    </location>
</feature>
<feature type="region of interest" description="Disordered" evidence="5">
    <location>
        <begin position="1"/>
        <end position="101"/>
    </location>
</feature>
<keyword evidence="8" id="KW-1185">Reference proteome</keyword>
<evidence type="ECO:0000256" key="4">
    <source>
        <dbReference type="ARBA" id="ARBA00023242"/>
    </source>
</evidence>
<keyword evidence="2" id="KW-0805">Transcription regulation</keyword>
<dbReference type="Pfam" id="PF03126">
    <property type="entry name" value="Plus-3"/>
    <property type="match status" value="1"/>
</dbReference>
<comment type="subcellular location">
    <subcellularLocation>
        <location evidence="1">Nucleus</location>
    </subcellularLocation>
</comment>
<feature type="compositionally biased region" description="Basic and acidic residues" evidence="5">
    <location>
        <begin position="194"/>
        <end position="218"/>
    </location>
</feature>